<dbReference type="GeneID" id="75828084"/>
<feature type="transmembrane region" description="Helical" evidence="1">
    <location>
        <begin position="1012"/>
        <end position="1034"/>
    </location>
</feature>
<keyword evidence="1" id="KW-0472">Membrane</keyword>
<evidence type="ECO:0000256" key="1">
    <source>
        <dbReference type="SAM" id="Phobius"/>
    </source>
</evidence>
<sequence length="1162" mass="123872">MKFSTSSELMLNQKHAEVMSPDKAFEVLQTPSGQSLFFSIGTDDVFYVTREAGHSVTGWQKVDLSSRLSSSYGGKAVAAKRFDVSQNSATMAIDIILAITVDGEDYLHVSTGNPADLVDWSDGVEWTAMPWDGGSEPSPLIITNVYHLNVAKSSGPVLTCFVEVLRTPGHGLQLIDRYYLDFDGLPRWHKHALAIDFSASSVVTALGQRPGDFVSCIYSFGAVNGTEQMIACPRINAFRPDTAPSPARLRIPDGTTYIASCSDGSSSGNTNLFVAAPGGLYMFAPNNQKDFADPVLVLPSPVTNGVPLFAGVTRMAARVDPAQSRTVIWCRNAQGNLFYVSCPTGHEATQSAWSTPVPLYRGVEDFAFYLNVNHAYTVLFAQISGQQIVQLTQDPTTSVWSSRTINLPSTSVDKIVEFQSFTTQLTLEKEASDDENVLVGDTDVYFTSTSPVSVYINNEYYVLSPSVPIPTRPDASGAFTIIQPADSLAAVQYQARLTPSGAPLQIDPLAKAFAKLQGITSGDDLADVQIPTGTNGSSTKPLLPSDTNNAETRDALAHAVSNLLEAKSTLPSDGSVQDAQSTKLALAARSLATPRVRTWGLSFKGGLKYVEGEEASKSLSAKVGQSGNDGLVRRATVGDRITLLWGDLKEFVRNALDGLQEMVLDFVDGAWKLVCEIGGQIYEAVIDCVNAVVGALEFIFDKIKVFFEDLIAWLGFLFNWDDIIRTQRVMKNLFRRYGENLVDSLDTAQDSISEMFEGWEDKVAQWAGLPDPDDSQALGSFQSQKSGVGGVSDPQCAWGSHHVKNGASASVSSVPGLGGSGGFGALLEELKDLVESQADEVIGTVEQIKTDVIDQVQSLTPIEIVKRLVGISANLMLGVAKNLVVSVIGILKSIMQGVMALLDKTVKIPIISKIYKLVTGSDLSMLDLMCLVAAIPSTIIYKVISNETPFPQDSATSSLMKASSIGSIRSQLAASPVMMERVVVTFNIAALVGSGVYVVLDQVQAANAIPVVGALSASSFLVFVAPAIAAAFAMPDTPAIRFNNAMTAIAVSKSFADNVSPLRSNPLWTEAVGPGSETMINLLWMVPAVMTIADMDGPNASDFVALGAALAAGLGGSLAFFDMKILAVSGPVKLVAELVAAGLNISYGALSLVYGHLLVLDL</sequence>
<feature type="transmembrane region" description="Helical" evidence="1">
    <location>
        <begin position="982"/>
        <end position="1000"/>
    </location>
</feature>
<proteinExistence type="predicted"/>
<accession>A0A9P9Y5A8</accession>
<reference evidence="2" key="1">
    <citation type="journal article" date="2021" name="J Fungi (Basel)">
        <title>Genomic and Metabolomic Analyses of the Marine Fungus Emericellopsis cladophorae: Insights into Saltwater Adaptability Mechanisms and Its Biosynthetic Potential.</title>
        <authorList>
            <person name="Goncalves M.F.M."/>
            <person name="Hilario S."/>
            <person name="Van de Peer Y."/>
            <person name="Esteves A.C."/>
            <person name="Alves A."/>
        </authorList>
    </citation>
    <scope>NUCLEOTIDE SEQUENCE</scope>
    <source>
        <strain evidence="2">MUM 19.33</strain>
    </source>
</reference>
<feature type="transmembrane region" description="Helical" evidence="1">
    <location>
        <begin position="1134"/>
        <end position="1157"/>
    </location>
</feature>
<gene>
    <name evidence="2" type="ORF">J7T54_001567</name>
</gene>
<feature type="transmembrane region" description="Helical" evidence="1">
    <location>
        <begin position="1103"/>
        <end position="1122"/>
    </location>
</feature>
<dbReference type="EMBL" id="JAGIXG020000006">
    <property type="protein sequence ID" value="KAI6783691.1"/>
    <property type="molecule type" value="Genomic_DNA"/>
</dbReference>
<evidence type="ECO:0000313" key="3">
    <source>
        <dbReference type="Proteomes" id="UP001055219"/>
    </source>
</evidence>
<comment type="caution">
    <text evidence="2">The sequence shown here is derived from an EMBL/GenBank/DDBJ whole genome shotgun (WGS) entry which is preliminary data.</text>
</comment>
<keyword evidence="3" id="KW-1185">Reference proteome</keyword>
<keyword evidence="1" id="KW-1133">Transmembrane helix</keyword>
<dbReference type="Proteomes" id="UP001055219">
    <property type="component" value="Unassembled WGS sequence"/>
</dbReference>
<name>A0A9P9Y5A8_9HYPO</name>
<evidence type="ECO:0000313" key="2">
    <source>
        <dbReference type="EMBL" id="KAI6783691.1"/>
    </source>
</evidence>
<dbReference type="OrthoDB" id="3235083at2759"/>
<keyword evidence="1" id="KW-0812">Transmembrane</keyword>
<reference evidence="2" key="2">
    <citation type="submission" date="2022-07" db="EMBL/GenBank/DDBJ databases">
        <authorList>
            <person name="Goncalves M.F.M."/>
            <person name="Hilario S."/>
            <person name="Van De Peer Y."/>
            <person name="Esteves A.C."/>
            <person name="Alves A."/>
        </authorList>
    </citation>
    <scope>NUCLEOTIDE SEQUENCE</scope>
    <source>
        <strain evidence="2">MUM 19.33</strain>
    </source>
</reference>
<organism evidence="2 3">
    <name type="scientific">Emericellopsis cladophorae</name>
    <dbReference type="NCBI Taxonomy" id="2686198"/>
    <lineage>
        <taxon>Eukaryota</taxon>
        <taxon>Fungi</taxon>
        <taxon>Dikarya</taxon>
        <taxon>Ascomycota</taxon>
        <taxon>Pezizomycotina</taxon>
        <taxon>Sordariomycetes</taxon>
        <taxon>Hypocreomycetidae</taxon>
        <taxon>Hypocreales</taxon>
        <taxon>Bionectriaceae</taxon>
        <taxon>Emericellopsis</taxon>
    </lineage>
</organism>
<protein>
    <submittedName>
        <fullName evidence="2">Uncharacterized protein</fullName>
    </submittedName>
</protein>
<dbReference type="RefSeq" id="XP_051364547.1">
    <property type="nucleotide sequence ID" value="XM_051503577.1"/>
</dbReference>
<dbReference type="AlphaFoldDB" id="A0A9P9Y5A8"/>